<organism evidence="1 2">
    <name type="scientific">Streptococcus himalayensis</name>
    <dbReference type="NCBI Taxonomy" id="1888195"/>
    <lineage>
        <taxon>Bacteria</taxon>
        <taxon>Bacillati</taxon>
        <taxon>Bacillota</taxon>
        <taxon>Bacilli</taxon>
        <taxon>Lactobacillales</taxon>
        <taxon>Streptococcaceae</taxon>
        <taxon>Streptococcus</taxon>
    </lineage>
</organism>
<protein>
    <submittedName>
        <fullName evidence="1">Uncharacterized protein</fullName>
    </submittedName>
</protein>
<sequence length="59" mass="6989">MPDTENNLTDNDILDLLKHSEFSQRSIKRSIEELEHVGYLSKIVKRPSKHIIVDEFFDF</sequence>
<dbReference type="EMBL" id="BMJN01000031">
    <property type="protein sequence ID" value="GGE35197.1"/>
    <property type="molecule type" value="Genomic_DNA"/>
</dbReference>
<comment type="caution">
    <text evidence="1">The sequence shown here is derived from an EMBL/GenBank/DDBJ whole genome shotgun (WGS) entry which is preliminary data.</text>
</comment>
<proteinExistence type="predicted"/>
<reference evidence="1" key="2">
    <citation type="submission" date="2020-09" db="EMBL/GenBank/DDBJ databases">
        <authorList>
            <person name="Sun Q."/>
            <person name="Zhou Y."/>
        </authorList>
    </citation>
    <scope>NUCLEOTIDE SEQUENCE</scope>
    <source>
        <strain evidence="1">CGMCC 1.15533</strain>
    </source>
</reference>
<evidence type="ECO:0000313" key="2">
    <source>
        <dbReference type="Proteomes" id="UP000660801"/>
    </source>
</evidence>
<reference evidence="1" key="1">
    <citation type="journal article" date="2014" name="Int. J. Syst. Evol. Microbiol.">
        <title>Complete genome sequence of Corynebacterium casei LMG S-19264T (=DSM 44701T), isolated from a smear-ripened cheese.</title>
        <authorList>
            <consortium name="US DOE Joint Genome Institute (JGI-PGF)"/>
            <person name="Walter F."/>
            <person name="Albersmeier A."/>
            <person name="Kalinowski J."/>
            <person name="Ruckert C."/>
        </authorList>
    </citation>
    <scope>NUCLEOTIDE SEQUENCE</scope>
    <source>
        <strain evidence="1">CGMCC 1.15533</strain>
    </source>
</reference>
<dbReference type="Proteomes" id="UP000660801">
    <property type="component" value="Unassembled WGS sequence"/>
</dbReference>
<evidence type="ECO:0000313" key="1">
    <source>
        <dbReference type="EMBL" id="GGE35197.1"/>
    </source>
</evidence>
<accession>A0A917EHD5</accession>
<gene>
    <name evidence="1" type="ORF">GCM10011510_15660</name>
</gene>
<dbReference type="AlphaFoldDB" id="A0A917EHD5"/>
<keyword evidence="2" id="KW-1185">Reference proteome</keyword>
<name>A0A917EHD5_9STRE</name>